<keyword evidence="2" id="KW-1185">Reference proteome</keyword>
<reference evidence="1" key="1">
    <citation type="submission" date="2022-08" db="EMBL/GenBank/DDBJ databases">
        <title>Alicyclobacillus dauci DSM2870, complete genome.</title>
        <authorList>
            <person name="Wang Q."/>
            <person name="Cai R."/>
            <person name="Wang Z."/>
        </authorList>
    </citation>
    <scope>NUCLEOTIDE SEQUENCE</scope>
    <source>
        <strain evidence="1">DSM 28700</strain>
    </source>
</reference>
<name>A0ABY6YXS9_9BACL</name>
<sequence length="380" mass="42677">MIPVSSDLLALYQKGPIFQTSRKLQVLDRSYRVLAEFTDEIFDGQITCDNSRSAIRSMDIKLVNTSGQFTWGANNLIWLDKYFKPFYGVMVNGQWEWIPQGVFPCSQPIADSEASSKAVNEVEFQGGDKMDYLGICEDNITVATGGDIGTEIKAVLNGIETMFLFDDTSSMQKIPYDMTWPAGTQYSQIISDMAGIITWEIFYDVNGYLRLRAPIDPTTTVPILTLDANGESFSLWAGAQRQADDSNLANYIVVYGGSSQTQLVSYTMQDNDPNSPTSIQRIGKRVYLHNNGNPDPVITTQALAQYRAEYEYKKRLQVVEKLNFKVFPVPFMDVDDVYQITDSRNGTSGKYQVVSFTLPFGTSSTSYETGYLWQVRNFAS</sequence>
<protein>
    <submittedName>
        <fullName evidence="1">Uncharacterized protein</fullName>
    </submittedName>
</protein>
<gene>
    <name evidence="1" type="ORF">NZD86_12015</name>
</gene>
<organism evidence="1 2">
    <name type="scientific">Alicyclobacillus dauci</name>
    <dbReference type="NCBI Taxonomy" id="1475485"/>
    <lineage>
        <taxon>Bacteria</taxon>
        <taxon>Bacillati</taxon>
        <taxon>Bacillota</taxon>
        <taxon>Bacilli</taxon>
        <taxon>Bacillales</taxon>
        <taxon>Alicyclobacillaceae</taxon>
        <taxon>Alicyclobacillus</taxon>
    </lineage>
</organism>
<evidence type="ECO:0000313" key="2">
    <source>
        <dbReference type="Proteomes" id="UP001164803"/>
    </source>
</evidence>
<dbReference type="Proteomes" id="UP001164803">
    <property type="component" value="Chromosome"/>
</dbReference>
<accession>A0ABY6YXS9</accession>
<proteinExistence type="predicted"/>
<dbReference type="EMBL" id="CP104064">
    <property type="protein sequence ID" value="WAH35053.1"/>
    <property type="molecule type" value="Genomic_DNA"/>
</dbReference>
<dbReference type="RefSeq" id="WP_268041884.1">
    <property type="nucleotide sequence ID" value="NZ_CP104064.1"/>
</dbReference>
<evidence type="ECO:0000313" key="1">
    <source>
        <dbReference type="EMBL" id="WAH35053.1"/>
    </source>
</evidence>